<evidence type="ECO:0000313" key="5">
    <source>
        <dbReference type="Proteomes" id="UP001154282"/>
    </source>
</evidence>
<dbReference type="GO" id="GO:0009959">
    <property type="term" value="P:negative gravitropism"/>
    <property type="evidence" value="ECO:0007669"/>
    <property type="project" value="InterPro"/>
</dbReference>
<dbReference type="Proteomes" id="UP001154282">
    <property type="component" value="Unassembled WGS sequence"/>
</dbReference>
<evidence type="ECO:0000256" key="1">
    <source>
        <dbReference type="SAM" id="MobiDB-lite"/>
    </source>
</evidence>
<keyword evidence="5" id="KW-1185">Reference proteome</keyword>
<dbReference type="InterPro" id="IPR040225">
    <property type="entry name" value="GIL1-like"/>
</dbReference>
<proteinExistence type="predicted"/>
<evidence type="ECO:0000313" key="4">
    <source>
        <dbReference type="EMBL" id="CAI0399487.1"/>
    </source>
</evidence>
<dbReference type="AlphaFoldDB" id="A0AAV0IRR7"/>
<reference evidence="4" key="1">
    <citation type="submission" date="2022-08" db="EMBL/GenBank/DDBJ databases">
        <authorList>
            <person name="Gutierrez-Valencia J."/>
        </authorList>
    </citation>
    <scope>NUCLEOTIDE SEQUENCE</scope>
</reference>
<evidence type="ECO:0000259" key="3">
    <source>
        <dbReference type="Pfam" id="PF24994"/>
    </source>
</evidence>
<protein>
    <recommendedName>
        <fullName evidence="6">DUF641 domain-containing protein</fullName>
    </recommendedName>
</protein>
<dbReference type="Pfam" id="PF24994">
    <property type="entry name" value="GIL1_IRKI_C"/>
    <property type="match status" value="1"/>
</dbReference>
<dbReference type="Pfam" id="PF04859">
    <property type="entry name" value="DUF641"/>
    <property type="match status" value="1"/>
</dbReference>
<organism evidence="4 5">
    <name type="scientific">Linum tenue</name>
    <dbReference type="NCBI Taxonomy" id="586396"/>
    <lineage>
        <taxon>Eukaryota</taxon>
        <taxon>Viridiplantae</taxon>
        <taxon>Streptophyta</taxon>
        <taxon>Embryophyta</taxon>
        <taxon>Tracheophyta</taxon>
        <taxon>Spermatophyta</taxon>
        <taxon>Magnoliopsida</taxon>
        <taxon>eudicotyledons</taxon>
        <taxon>Gunneridae</taxon>
        <taxon>Pentapetalae</taxon>
        <taxon>rosids</taxon>
        <taxon>fabids</taxon>
        <taxon>Malpighiales</taxon>
        <taxon>Linaceae</taxon>
        <taxon>Linum</taxon>
    </lineage>
</organism>
<accession>A0AAV0IRR7</accession>
<name>A0AAV0IRR7_9ROSI</name>
<gene>
    <name evidence="4" type="ORF">LITE_LOCUS10330</name>
</gene>
<sequence length="442" mass="49299">MEFAPAKPLKPPSNITEMVSKLAKVCRLRSIGVFSGENPHNQTNPAGICNPPLMGESSSSDASGGTDSGRAGGKDGVRAQPAVVPASKSGKLSGGDKDIVKLFDSVSALKLAYIQLQEAHIPYNPDKILAADEIVMSQFQTLCNIRRSVKEKQFEKAKLESSRLGSLRAEVEAKERVLEQLKSQTGARDAEIARLREQLHDLDTSNLLLVETMKARSLEKRSWKVVDAVMFEEIFRLACKSIHDFAKPMINLMKASGWDLDLAADAVVKGATYAKRSHKKYAFEAYVSRRMFHGMSLKSCNVDDVMRYDDPIESLIENPNSGFANFCGKKYLFVVHPVMEICFFRNLDHRMLVISGKHPRTPLYQIFVRMAKWIWILQGVATSIDPQAKVFAVSSGSEFSDVYMESVEEKSESNCKVEFMVMPGFRIGDKLVKSRVYLSKPK</sequence>
<evidence type="ECO:0000259" key="2">
    <source>
        <dbReference type="Pfam" id="PF04859"/>
    </source>
</evidence>
<dbReference type="EMBL" id="CAMGYJ010000004">
    <property type="protein sequence ID" value="CAI0399487.1"/>
    <property type="molecule type" value="Genomic_DNA"/>
</dbReference>
<dbReference type="GO" id="GO:0009639">
    <property type="term" value="P:response to red or far red light"/>
    <property type="evidence" value="ECO:0007669"/>
    <property type="project" value="InterPro"/>
</dbReference>
<feature type="domain" description="GIL1/IRKI C-terminal" evidence="3">
    <location>
        <begin position="390"/>
        <end position="437"/>
    </location>
</feature>
<evidence type="ECO:0008006" key="6">
    <source>
        <dbReference type="Google" id="ProtNLM"/>
    </source>
</evidence>
<feature type="region of interest" description="Disordered" evidence="1">
    <location>
        <begin position="34"/>
        <end position="92"/>
    </location>
</feature>
<dbReference type="InterPro" id="IPR056813">
    <property type="entry name" value="GIL1_IRKI_C"/>
</dbReference>
<dbReference type="PANTHER" id="PTHR31161">
    <property type="entry name" value="PROTEIN GRAVITROPIC IN THE LIGHT 1"/>
    <property type="match status" value="1"/>
</dbReference>
<dbReference type="InterPro" id="IPR006943">
    <property type="entry name" value="DUF641_pln"/>
</dbReference>
<comment type="caution">
    <text evidence="4">The sequence shown here is derived from an EMBL/GenBank/DDBJ whole genome shotgun (WGS) entry which is preliminary data.</text>
</comment>
<feature type="domain" description="DUF641" evidence="2">
    <location>
        <begin position="97"/>
        <end position="207"/>
    </location>
</feature>